<comment type="caution">
    <text evidence="2">The sequence shown here is derived from an EMBL/GenBank/DDBJ whole genome shotgun (WGS) entry which is preliminary data.</text>
</comment>
<gene>
    <name evidence="2" type="ORF">AB7A72_14830</name>
</gene>
<sequence length="206" mass="22268">MKFLPSFAALLGASLLAGCGNIQTVKSFSTAYQEPSDGERARVRIISDGMVRAVPKSACVDWRVPNAGVMVSSKKGFADQNNRTLNMPGEPVRLKSEGRTVVSEFYVPANEPLTFAYLSNGHTNNGKQVQCRVNKTFTPQAGKDYEARFVVLKSQDDKAFSWFNTSANNSCLSLITTLTADGMPDVTPANLVKPSDAALCHATDIL</sequence>
<reference evidence="2 3" key="1">
    <citation type="journal article" date="2016" name="Int. J. Syst. Evol. Microbiol.">
        <title>Description of Comamonas sediminis sp. nov., isolated from lagoon sediments.</title>
        <authorList>
            <person name="Subhash Y."/>
            <person name="Bang J.J."/>
            <person name="You T.H."/>
            <person name="Lee S.S."/>
        </authorList>
    </citation>
    <scope>NUCLEOTIDE SEQUENCE [LARGE SCALE GENOMIC DNA]</scope>
    <source>
        <strain evidence="2 3">JCM 31169</strain>
    </source>
</reference>
<evidence type="ECO:0008006" key="4">
    <source>
        <dbReference type="Google" id="ProtNLM"/>
    </source>
</evidence>
<feature type="signal peptide" evidence="1">
    <location>
        <begin position="1"/>
        <end position="17"/>
    </location>
</feature>
<evidence type="ECO:0000256" key="1">
    <source>
        <dbReference type="SAM" id="SignalP"/>
    </source>
</evidence>
<organism evidence="2 3">
    <name type="scientific">Comamonas sediminis</name>
    <dbReference type="NCBI Taxonomy" id="1783360"/>
    <lineage>
        <taxon>Bacteria</taxon>
        <taxon>Pseudomonadati</taxon>
        <taxon>Pseudomonadota</taxon>
        <taxon>Betaproteobacteria</taxon>
        <taxon>Burkholderiales</taxon>
        <taxon>Comamonadaceae</taxon>
        <taxon>Comamonas</taxon>
    </lineage>
</organism>
<dbReference type="Proteomes" id="UP001562178">
    <property type="component" value="Unassembled WGS sequence"/>
</dbReference>
<feature type="chain" id="PRO_5046869250" description="Lipoprotein" evidence="1">
    <location>
        <begin position="18"/>
        <end position="206"/>
    </location>
</feature>
<name>A0ABV4B445_9BURK</name>
<dbReference type="PROSITE" id="PS51257">
    <property type="entry name" value="PROKAR_LIPOPROTEIN"/>
    <property type="match status" value="1"/>
</dbReference>
<dbReference type="EMBL" id="JBGBDC010000006">
    <property type="protein sequence ID" value="MEY2252291.1"/>
    <property type="molecule type" value="Genomic_DNA"/>
</dbReference>
<evidence type="ECO:0000313" key="2">
    <source>
        <dbReference type="EMBL" id="MEY2252291.1"/>
    </source>
</evidence>
<dbReference type="RefSeq" id="WP_369460419.1">
    <property type="nucleotide sequence ID" value="NZ_JBGBDC010000006.1"/>
</dbReference>
<accession>A0ABV4B445</accession>
<proteinExistence type="predicted"/>
<keyword evidence="3" id="KW-1185">Reference proteome</keyword>
<protein>
    <recommendedName>
        <fullName evidence="4">Lipoprotein</fullName>
    </recommendedName>
</protein>
<keyword evidence="1" id="KW-0732">Signal</keyword>
<evidence type="ECO:0000313" key="3">
    <source>
        <dbReference type="Proteomes" id="UP001562178"/>
    </source>
</evidence>